<gene>
    <name evidence="4" type="ORF">CLV43_10563</name>
</gene>
<proteinExistence type="predicted"/>
<dbReference type="PANTHER" id="PTHR10584:SF166">
    <property type="entry name" value="RIBOKINASE"/>
    <property type="match status" value="1"/>
</dbReference>
<dbReference type="GO" id="GO:0016301">
    <property type="term" value="F:kinase activity"/>
    <property type="evidence" value="ECO:0007669"/>
    <property type="project" value="UniProtKB-KW"/>
</dbReference>
<evidence type="ECO:0000313" key="4">
    <source>
        <dbReference type="EMBL" id="PRY41305.1"/>
    </source>
</evidence>
<name>A0A2T0T6N6_9PSEU</name>
<dbReference type="RefSeq" id="WP_106188353.1">
    <property type="nucleotide sequence ID" value="NZ_PVTF01000005.1"/>
</dbReference>
<feature type="domain" description="Carbohydrate kinase PfkB" evidence="3">
    <location>
        <begin position="15"/>
        <end position="302"/>
    </location>
</feature>
<dbReference type="Gene3D" id="3.40.1190.20">
    <property type="match status" value="1"/>
</dbReference>
<dbReference type="EMBL" id="PVTF01000005">
    <property type="protein sequence ID" value="PRY41305.1"/>
    <property type="molecule type" value="Genomic_DNA"/>
</dbReference>
<accession>A0A2T0T6N6</accession>
<dbReference type="OrthoDB" id="9795789at2"/>
<dbReference type="SUPFAM" id="SSF53613">
    <property type="entry name" value="Ribokinase-like"/>
    <property type="match status" value="1"/>
</dbReference>
<keyword evidence="1" id="KW-0808">Transferase</keyword>
<dbReference type="InterPro" id="IPR011611">
    <property type="entry name" value="PfkB_dom"/>
</dbReference>
<evidence type="ECO:0000313" key="5">
    <source>
        <dbReference type="Proteomes" id="UP000239494"/>
    </source>
</evidence>
<keyword evidence="5" id="KW-1185">Reference proteome</keyword>
<reference evidence="4 5" key="1">
    <citation type="submission" date="2018-03" db="EMBL/GenBank/DDBJ databases">
        <title>Genomic Encyclopedia of Archaeal and Bacterial Type Strains, Phase II (KMG-II): from individual species to whole genera.</title>
        <authorList>
            <person name="Goeker M."/>
        </authorList>
    </citation>
    <scope>NUCLEOTIDE SEQUENCE [LARGE SCALE GENOMIC DNA]</scope>
    <source>
        <strain evidence="4 5">DSM 44720</strain>
    </source>
</reference>
<keyword evidence="2 4" id="KW-0418">Kinase</keyword>
<evidence type="ECO:0000256" key="1">
    <source>
        <dbReference type="ARBA" id="ARBA00022679"/>
    </source>
</evidence>
<evidence type="ECO:0000256" key="2">
    <source>
        <dbReference type="ARBA" id="ARBA00022777"/>
    </source>
</evidence>
<dbReference type="Proteomes" id="UP000239494">
    <property type="component" value="Unassembled WGS sequence"/>
</dbReference>
<dbReference type="Pfam" id="PF00294">
    <property type="entry name" value="PfkB"/>
    <property type="match status" value="1"/>
</dbReference>
<comment type="caution">
    <text evidence="4">The sequence shown here is derived from an EMBL/GenBank/DDBJ whole genome shotgun (WGS) entry which is preliminary data.</text>
</comment>
<organism evidence="4 5">
    <name type="scientific">Umezawaea tangerina</name>
    <dbReference type="NCBI Taxonomy" id="84725"/>
    <lineage>
        <taxon>Bacteria</taxon>
        <taxon>Bacillati</taxon>
        <taxon>Actinomycetota</taxon>
        <taxon>Actinomycetes</taxon>
        <taxon>Pseudonocardiales</taxon>
        <taxon>Pseudonocardiaceae</taxon>
        <taxon>Umezawaea</taxon>
    </lineage>
</organism>
<evidence type="ECO:0000259" key="3">
    <source>
        <dbReference type="Pfam" id="PF00294"/>
    </source>
</evidence>
<dbReference type="AlphaFoldDB" id="A0A2T0T6N6"/>
<dbReference type="PANTHER" id="PTHR10584">
    <property type="entry name" value="SUGAR KINASE"/>
    <property type="match status" value="1"/>
</dbReference>
<sequence>MVGSDVEHVSPPPALLSIGVVSADRFLRVGSLPRPEEKVNGKDLGWFVGGMCANFSVAARQFGARTRFMTVFGDDEQSARIQDGLTRLGVDLQGSVTLGNRSSWSSLTLLSDQGEKVLVILESDLPLPASENCVPHLSEGWDVVYPVSIDAAWCTEIGVVAQSHGALVAYDLEPYFVESAWGTRQFAEMMSCGDLVFTKMDAIRVAGFDTKADAAAALMDLGPRLVVITDGPRPVYCAGAGRTMSATPPSVQVVDSTGAGDGFAGAFCGLYAQGRPLEDCLSVATAVGTLCVTSLGCQSYAPIEWSAFDAMHNRVMFADL</sequence>
<protein>
    <submittedName>
        <fullName evidence="4">Sugar/nucleoside kinase (Ribokinase family)</fullName>
    </submittedName>
</protein>
<dbReference type="InterPro" id="IPR029056">
    <property type="entry name" value="Ribokinase-like"/>
</dbReference>